<evidence type="ECO:0000256" key="3">
    <source>
        <dbReference type="ARBA" id="ARBA00022449"/>
    </source>
</evidence>
<dbReference type="NCBIfam" id="TIGR00773">
    <property type="entry name" value="NhaA"/>
    <property type="match status" value="1"/>
</dbReference>
<keyword evidence="6 11" id="KW-1133">Transmembrane helix</keyword>
<keyword evidence="3 11" id="KW-0050">Antiport</keyword>
<keyword evidence="2 11" id="KW-0813">Transport</keyword>
<comment type="catalytic activity">
    <reaction evidence="11">
        <text>Na(+)(in) + 2 H(+)(out) = Na(+)(out) + 2 H(+)(in)</text>
        <dbReference type="Rhea" id="RHEA:29251"/>
        <dbReference type="ChEBI" id="CHEBI:15378"/>
        <dbReference type="ChEBI" id="CHEBI:29101"/>
    </reaction>
</comment>
<comment type="similarity">
    <text evidence="11">Belongs to the NhaA Na(+)/H(+) (TC 2.A.33) antiporter family.</text>
</comment>
<reference evidence="12 13" key="1">
    <citation type="journal article" date="2013" name="Genome Announc.">
        <title>Draft Genome Sequence of Streptomyces viridochromogenes Strain Tu57, Producer of Avilamycin.</title>
        <authorList>
            <person name="Gruning B.A."/>
            <person name="Erxleben A."/>
            <person name="Hahnlein A."/>
            <person name="Gunther S."/>
        </authorList>
    </citation>
    <scope>NUCLEOTIDE SEQUENCE [LARGE SCALE GENOMIC DNA]</scope>
    <source>
        <strain evidence="12 13">Tue57</strain>
    </source>
</reference>
<organism evidence="12 13">
    <name type="scientific">Streptomyces viridochromogenes Tue57</name>
    <dbReference type="NCBI Taxonomy" id="1160705"/>
    <lineage>
        <taxon>Bacteria</taxon>
        <taxon>Bacillati</taxon>
        <taxon>Actinomycetota</taxon>
        <taxon>Actinomycetes</taxon>
        <taxon>Kitasatosporales</taxon>
        <taxon>Streptomycetaceae</taxon>
        <taxon>Streptomyces</taxon>
    </lineage>
</organism>
<name>L8PJG3_STRVR</name>
<dbReference type="Pfam" id="PF06965">
    <property type="entry name" value="Na_H_antiport_1"/>
    <property type="match status" value="1"/>
</dbReference>
<evidence type="ECO:0000256" key="8">
    <source>
        <dbReference type="ARBA" id="ARBA00023065"/>
    </source>
</evidence>
<feature type="transmembrane region" description="Helical" evidence="11">
    <location>
        <begin position="181"/>
        <end position="201"/>
    </location>
</feature>
<evidence type="ECO:0000256" key="7">
    <source>
        <dbReference type="ARBA" id="ARBA00023053"/>
    </source>
</evidence>
<keyword evidence="5 11" id="KW-0812">Transmembrane</keyword>
<dbReference type="PANTHER" id="PTHR30341">
    <property type="entry name" value="SODIUM ION/PROTON ANTIPORTER NHAA-RELATED"/>
    <property type="match status" value="1"/>
</dbReference>
<feature type="transmembrane region" description="Helical" evidence="11">
    <location>
        <begin position="99"/>
        <end position="120"/>
    </location>
</feature>
<feature type="transmembrane region" description="Helical" evidence="11">
    <location>
        <begin position="332"/>
        <end position="351"/>
    </location>
</feature>
<keyword evidence="8 11" id="KW-0406">Ion transport</keyword>
<accession>L8PJG3</accession>
<dbReference type="EMBL" id="AMLP01000049">
    <property type="protein sequence ID" value="ELS57656.1"/>
    <property type="molecule type" value="Genomic_DNA"/>
</dbReference>
<dbReference type="PATRIC" id="fig|1160705.3.peg.1391"/>
<evidence type="ECO:0000256" key="6">
    <source>
        <dbReference type="ARBA" id="ARBA00022989"/>
    </source>
</evidence>
<dbReference type="PANTHER" id="PTHR30341:SF0">
    <property type="entry name" value="NA(+)_H(+) ANTIPORTER NHAA"/>
    <property type="match status" value="1"/>
</dbReference>
<dbReference type="GO" id="GO:0005886">
    <property type="term" value="C:plasma membrane"/>
    <property type="evidence" value="ECO:0007669"/>
    <property type="project" value="UniProtKB-SubCell"/>
</dbReference>
<dbReference type="GO" id="GO:0015385">
    <property type="term" value="F:sodium:proton antiporter activity"/>
    <property type="evidence" value="ECO:0007669"/>
    <property type="project" value="UniProtKB-UniRule"/>
</dbReference>
<feature type="transmembrane region" description="Helical" evidence="11">
    <location>
        <begin position="12"/>
        <end position="31"/>
    </location>
</feature>
<feature type="transmembrane region" description="Helical" evidence="11">
    <location>
        <begin position="213"/>
        <end position="235"/>
    </location>
</feature>
<gene>
    <name evidence="11" type="primary">nhaA</name>
    <name evidence="12" type="ORF">STVIR_1394</name>
</gene>
<evidence type="ECO:0000313" key="13">
    <source>
        <dbReference type="Proteomes" id="UP000011205"/>
    </source>
</evidence>
<feature type="transmembrane region" description="Helical" evidence="11">
    <location>
        <begin position="288"/>
        <end position="312"/>
    </location>
</feature>
<feature type="transmembrane region" description="Helical" evidence="11">
    <location>
        <begin position="255"/>
        <end position="276"/>
    </location>
</feature>
<keyword evidence="4 11" id="KW-1003">Cell membrane</keyword>
<dbReference type="GO" id="GO:0006885">
    <property type="term" value="P:regulation of pH"/>
    <property type="evidence" value="ECO:0007669"/>
    <property type="project" value="UniProtKB-UniRule"/>
</dbReference>
<comment type="function">
    <text evidence="11">Na(+)/H(+) antiporter that extrudes sodium in exchange for external protons.</text>
</comment>
<feature type="transmembrane region" description="Helical" evidence="11">
    <location>
        <begin position="126"/>
        <end position="145"/>
    </location>
</feature>
<keyword evidence="10 11" id="KW-0739">Sodium transport</keyword>
<evidence type="ECO:0000256" key="11">
    <source>
        <dbReference type="HAMAP-Rule" id="MF_01844"/>
    </source>
</evidence>
<keyword evidence="7 11" id="KW-0915">Sodium</keyword>
<evidence type="ECO:0000256" key="1">
    <source>
        <dbReference type="ARBA" id="ARBA00004429"/>
    </source>
</evidence>
<dbReference type="Proteomes" id="UP000011205">
    <property type="component" value="Unassembled WGS sequence"/>
</dbReference>
<feature type="transmembrane region" description="Helical" evidence="11">
    <location>
        <begin position="60"/>
        <end position="78"/>
    </location>
</feature>
<dbReference type="AlphaFoldDB" id="L8PJG3"/>
<dbReference type="InterPro" id="IPR023171">
    <property type="entry name" value="Na/H_antiporter_dom_sf"/>
</dbReference>
<dbReference type="Gene3D" id="1.20.1530.10">
    <property type="entry name" value="Na+/H+ antiporter like domain"/>
    <property type="match status" value="1"/>
</dbReference>
<comment type="subcellular location">
    <subcellularLocation>
        <location evidence="1">Cell inner membrane</location>
        <topology evidence="1">Multi-pass membrane protein</topology>
    </subcellularLocation>
    <subcellularLocation>
        <location evidence="11">Cell membrane</location>
        <topology evidence="11">Multi-pass membrane protein</topology>
    </subcellularLocation>
</comment>
<evidence type="ECO:0000256" key="10">
    <source>
        <dbReference type="ARBA" id="ARBA00023201"/>
    </source>
</evidence>
<dbReference type="InterPro" id="IPR004670">
    <property type="entry name" value="NhaA"/>
</dbReference>
<protein>
    <recommendedName>
        <fullName evidence="11">Na(+)/H(+) antiporter NhaA</fullName>
    </recommendedName>
    <alternativeName>
        <fullName evidence="11">Sodium/proton antiporter NhaA</fullName>
    </alternativeName>
</protein>
<evidence type="ECO:0000313" key="12">
    <source>
        <dbReference type="EMBL" id="ELS57656.1"/>
    </source>
</evidence>
<comment type="caution">
    <text evidence="12">The sequence shown here is derived from an EMBL/GenBank/DDBJ whole genome shotgun (WGS) entry which is preliminary data.</text>
</comment>
<evidence type="ECO:0000256" key="9">
    <source>
        <dbReference type="ARBA" id="ARBA00023136"/>
    </source>
</evidence>
<sequence>MVASPLRAFLHAESAGGIVLVAAAVSALVWANSPAADGYAQFWQQKVSFGGGEARVTHDLRHWVNDGLMVLFFFVIGLEIKRELAVGELRDRRAAMLPALAAVGGVVVPALLYVAVVGGGEAGRGWGIPMATDIAFAVGILALLGRRTSTGAKLFLLSVAIVDDILAIGVIAIFYTERLKLWWLAGAVAGLLVAAGMRRLGVNLPWAYVPVGVLVWFATLESGVHATLAGVALGLLTPARPVAGRNVLDDLERSLHPVSAFLVVPVFALANAGVDLRGGALGDAYGQAVTWAIIAGLVLGKIIGIGGVTYLVRRLGWGALPAGMHHREILGTAALGGIGFTVSLFITDLAFTDAALIAQAKVGILTASTIAALAGTALLLTAPTGTGATTSVPSSEDRPER</sequence>
<evidence type="ECO:0000256" key="2">
    <source>
        <dbReference type="ARBA" id="ARBA00022448"/>
    </source>
</evidence>
<feature type="transmembrane region" description="Helical" evidence="11">
    <location>
        <begin position="363"/>
        <end position="382"/>
    </location>
</feature>
<keyword evidence="9 11" id="KW-0472">Membrane</keyword>
<evidence type="ECO:0000256" key="4">
    <source>
        <dbReference type="ARBA" id="ARBA00022475"/>
    </source>
</evidence>
<proteinExistence type="inferred from homology"/>
<feature type="transmembrane region" description="Helical" evidence="11">
    <location>
        <begin position="154"/>
        <end position="175"/>
    </location>
</feature>
<evidence type="ECO:0000256" key="5">
    <source>
        <dbReference type="ARBA" id="ARBA00022692"/>
    </source>
</evidence>
<dbReference type="HAMAP" id="MF_01844">
    <property type="entry name" value="NhaA"/>
    <property type="match status" value="1"/>
</dbReference>